<evidence type="ECO:0000313" key="3">
    <source>
        <dbReference type="Proteomes" id="UP000257109"/>
    </source>
</evidence>
<reference evidence="2" key="1">
    <citation type="submission" date="2018-05" db="EMBL/GenBank/DDBJ databases">
        <title>Draft genome of Mucuna pruriens seed.</title>
        <authorList>
            <person name="Nnadi N.E."/>
            <person name="Vos R."/>
            <person name="Hasami M.H."/>
            <person name="Devisetty U.K."/>
            <person name="Aguiy J.C."/>
        </authorList>
    </citation>
    <scope>NUCLEOTIDE SEQUENCE [LARGE SCALE GENOMIC DNA]</scope>
    <source>
        <strain evidence="2">JCA_2017</strain>
    </source>
</reference>
<dbReference type="EMBL" id="QJKJ01006114">
    <property type="protein sequence ID" value="RDX87849.1"/>
    <property type="molecule type" value="Genomic_DNA"/>
</dbReference>
<evidence type="ECO:0000313" key="2">
    <source>
        <dbReference type="EMBL" id="RDX87849.1"/>
    </source>
</evidence>
<feature type="region of interest" description="Disordered" evidence="1">
    <location>
        <begin position="1"/>
        <end position="21"/>
    </location>
</feature>
<evidence type="ECO:0000256" key="1">
    <source>
        <dbReference type="SAM" id="MobiDB-lite"/>
    </source>
</evidence>
<evidence type="ECO:0008006" key="4">
    <source>
        <dbReference type="Google" id="ProtNLM"/>
    </source>
</evidence>
<sequence>MVRTRSQVEEEGGEQGEANGIIETPLSTRWKNLNIDKYDITTNPDEHIDAYVTLVNLFTNDDTILCRTLFVRFEAQYATSRPHHLTLVAFVNHRQVDDEPSRAFMRWFVAISIKIRDLSLEVAFHSMIITLTSRLFSNSMCKKPHSSMDELRARALGYIQMKEMAEYEQNINCLGTRETHTRQIKASTLEERLGEGETRKGNQLAQNIEAFNTNFLILPPISKSLEKANKSKILRERQKGKRGFIRRKKGSIPNKWKRILVKRRHQHHSWRIHE</sequence>
<organism evidence="2 3">
    <name type="scientific">Mucuna pruriens</name>
    <name type="common">Velvet bean</name>
    <name type="synonym">Dolichos pruriens</name>
    <dbReference type="NCBI Taxonomy" id="157652"/>
    <lineage>
        <taxon>Eukaryota</taxon>
        <taxon>Viridiplantae</taxon>
        <taxon>Streptophyta</taxon>
        <taxon>Embryophyta</taxon>
        <taxon>Tracheophyta</taxon>
        <taxon>Spermatophyta</taxon>
        <taxon>Magnoliopsida</taxon>
        <taxon>eudicotyledons</taxon>
        <taxon>Gunneridae</taxon>
        <taxon>Pentapetalae</taxon>
        <taxon>rosids</taxon>
        <taxon>fabids</taxon>
        <taxon>Fabales</taxon>
        <taxon>Fabaceae</taxon>
        <taxon>Papilionoideae</taxon>
        <taxon>50 kb inversion clade</taxon>
        <taxon>NPAAA clade</taxon>
        <taxon>indigoferoid/millettioid clade</taxon>
        <taxon>Phaseoleae</taxon>
        <taxon>Mucuna</taxon>
    </lineage>
</organism>
<name>A0A371GBG4_MUCPR</name>
<keyword evidence="3" id="KW-1185">Reference proteome</keyword>
<proteinExistence type="predicted"/>
<protein>
    <recommendedName>
        <fullName evidence="4">Retrotransposon gag domain-containing protein</fullName>
    </recommendedName>
</protein>
<dbReference type="AlphaFoldDB" id="A0A371GBG4"/>
<gene>
    <name evidence="2" type="ORF">CR513_30629</name>
</gene>
<comment type="caution">
    <text evidence="2">The sequence shown here is derived from an EMBL/GenBank/DDBJ whole genome shotgun (WGS) entry which is preliminary data.</text>
</comment>
<feature type="non-terminal residue" evidence="2">
    <location>
        <position position="1"/>
    </location>
</feature>
<accession>A0A371GBG4</accession>
<dbReference type="Proteomes" id="UP000257109">
    <property type="component" value="Unassembled WGS sequence"/>
</dbReference>